<dbReference type="EC" id="1.1.1.385" evidence="2"/>
<dbReference type="GO" id="GO:0016491">
    <property type="term" value="F:oxidoreductase activity"/>
    <property type="evidence" value="ECO:0007669"/>
    <property type="project" value="UniProtKB-KW"/>
</dbReference>
<dbReference type="PROSITE" id="PS00061">
    <property type="entry name" value="ADH_SHORT"/>
    <property type="match status" value="1"/>
</dbReference>
<dbReference type="EMBL" id="CP029803">
    <property type="protein sequence ID" value="AWT59058.1"/>
    <property type="molecule type" value="Genomic_DNA"/>
</dbReference>
<dbReference type="KEGG" id="mtar:DF168_00232"/>
<evidence type="ECO:0000313" key="3">
    <source>
        <dbReference type="Proteomes" id="UP000247465"/>
    </source>
</evidence>
<dbReference type="AlphaFoldDB" id="A0A2Z4ADQ8"/>
<dbReference type="InterPro" id="IPR050259">
    <property type="entry name" value="SDR"/>
</dbReference>
<dbReference type="Gene3D" id="3.40.50.720">
    <property type="entry name" value="NAD(P)-binding Rossmann-like Domain"/>
    <property type="match status" value="1"/>
</dbReference>
<dbReference type="Proteomes" id="UP000247465">
    <property type="component" value="Chromosome"/>
</dbReference>
<dbReference type="InterPro" id="IPR036291">
    <property type="entry name" value="NAD(P)-bd_dom_sf"/>
</dbReference>
<proteinExistence type="inferred from homology"/>
<dbReference type="PANTHER" id="PTHR42879">
    <property type="entry name" value="3-OXOACYL-(ACYL-CARRIER-PROTEIN) REDUCTASE"/>
    <property type="match status" value="1"/>
</dbReference>
<comment type="similarity">
    <text evidence="1">Belongs to the short-chain dehydrogenases/reductases (SDR) family.</text>
</comment>
<evidence type="ECO:0000256" key="1">
    <source>
        <dbReference type="ARBA" id="ARBA00006484"/>
    </source>
</evidence>
<organism evidence="2 3">
    <name type="scientific">Candidatus Moanibacter tarae</name>
    <dbReference type="NCBI Taxonomy" id="2200854"/>
    <lineage>
        <taxon>Bacteria</taxon>
        <taxon>Pseudomonadati</taxon>
        <taxon>Verrucomicrobiota</taxon>
        <taxon>Opitutia</taxon>
        <taxon>Puniceicoccales</taxon>
        <taxon>Puniceicoccales incertae sedis</taxon>
        <taxon>Candidatus Moanibacter</taxon>
    </lineage>
</organism>
<dbReference type="InterPro" id="IPR002347">
    <property type="entry name" value="SDR_fam"/>
</dbReference>
<dbReference type="PRINTS" id="PR00080">
    <property type="entry name" value="SDRFAMILY"/>
</dbReference>
<evidence type="ECO:0000313" key="2">
    <source>
        <dbReference type="EMBL" id="AWT59058.1"/>
    </source>
</evidence>
<keyword evidence="2" id="KW-0560">Oxidoreductase</keyword>
<protein>
    <submittedName>
        <fullName evidence="2">Dihydroanticapsin 7-dehydrogenase</fullName>
        <ecNumber evidence="2">1.1.1.385</ecNumber>
    </submittedName>
</protein>
<dbReference type="CDD" id="cd05233">
    <property type="entry name" value="SDR_c"/>
    <property type="match status" value="1"/>
</dbReference>
<name>A0A2Z4ADQ8_9BACT</name>
<dbReference type="PANTHER" id="PTHR42879:SF2">
    <property type="entry name" value="3-OXOACYL-[ACYL-CARRIER-PROTEIN] REDUCTASE FABG"/>
    <property type="match status" value="1"/>
</dbReference>
<dbReference type="InterPro" id="IPR020904">
    <property type="entry name" value="Sc_DH/Rdtase_CS"/>
</dbReference>
<dbReference type="PRINTS" id="PR00081">
    <property type="entry name" value="GDHRDH"/>
</dbReference>
<dbReference type="SUPFAM" id="SSF51735">
    <property type="entry name" value="NAD(P)-binding Rossmann-fold domains"/>
    <property type="match status" value="1"/>
</dbReference>
<dbReference type="Pfam" id="PF13561">
    <property type="entry name" value="adh_short_C2"/>
    <property type="match status" value="1"/>
</dbReference>
<dbReference type="FunFam" id="3.40.50.720:FF:000084">
    <property type="entry name" value="Short-chain dehydrogenase reductase"/>
    <property type="match status" value="1"/>
</dbReference>
<reference evidence="2 3" key="1">
    <citation type="submission" date="2018-06" db="EMBL/GenBank/DDBJ databases">
        <title>Draft Genome Sequence of a Novel Marine Bacterium Related to the Verrucomicrobia.</title>
        <authorList>
            <person name="Vosseberg J."/>
            <person name="Martijn J."/>
            <person name="Ettema T.J.G."/>
        </authorList>
    </citation>
    <scope>NUCLEOTIDE SEQUENCE [LARGE SCALE GENOMIC DNA]</scope>
    <source>
        <strain evidence="2">TARA_B100001123</strain>
    </source>
</reference>
<sequence length="257" mass="27261">MNSELEGRIAIVTGSGGGIGFGIAERLGRAGAKVVVAEINLTTGKKAVQKLNGAGLKASLVETDVCSPESVNSLVDNVMADYGRIDILINNAGVAKMGPTETFPLDDWYTQSDIMYNGAFLCIRAIGQVMLEQRKGVILNVCSIGGMGAWPLRASYNSTKAAVISLTENIGAEWARRGVRVVGVAPGVTWTAMLKNAVDQGFASLEEYNRRTPMGRVGEVDEIASVVQFLVSDRASYITATVVTVDGGWVAWGNLPF</sequence>
<accession>A0A2Z4ADQ8</accession>
<gene>
    <name evidence="2" type="primary">bacC_1</name>
    <name evidence="2" type="ORF">DF168_00232</name>
</gene>
<dbReference type="GO" id="GO:0032787">
    <property type="term" value="P:monocarboxylic acid metabolic process"/>
    <property type="evidence" value="ECO:0007669"/>
    <property type="project" value="UniProtKB-ARBA"/>
</dbReference>